<dbReference type="GO" id="GO:0012505">
    <property type="term" value="C:endomembrane system"/>
    <property type="evidence" value="ECO:0007669"/>
    <property type="project" value="UniProtKB-SubCell"/>
</dbReference>
<feature type="transmembrane region" description="Helical" evidence="7">
    <location>
        <begin position="580"/>
        <end position="601"/>
    </location>
</feature>
<feature type="domain" description="Cation efflux protein cytoplasmic" evidence="9">
    <location>
        <begin position="679"/>
        <end position="753"/>
    </location>
</feature>
<dbReference type="FunFam" id="3.30.70.1350:FF:000001">
    <property type="entry name" value="Metal tolerance protein 11"/>
    <property type="match status" value="1"/>
</dbReference>
<dbReference type="SUPFAM" id="SSF161111">
    <property type="entry name" value="Cation efflux protein transmembrane domain-like"/>
    <property type="match status" value="1"/>
</dbReference>
<protein>
    <submittedName>
        <fullName evidence="10">Uncharacterized protein</fullName>
    </submittedName>
</protein>
<keyword evidence="6 7" id="KW-0472">Membrane</keyword>
<dbReference type="InterPro" id="IPR058533">
    <property type="entry name" value="Cation_efflux_TM"/>
</dbReference>
<sequence length="761" mass="86719">MSNSVSDIIRDCVLNSQQHGNQPTSREINIPGLCPDALAAWGVEHPADLSYRVELARRIASTFDDSDQIIILDDVALVVPESERSVFLGMRGCDRSLLPALWLSTGFRCGGRVIVYSPPNPVELTNYLILKKNIEERLQRLIQIQILYEDCNGQLLELLNIFETNLIKYTEICESFAQRSSKDFYPEYHVQILKRHIDKILEGVNRSFVFPYEMTEFHQEQLQCYSDRLKWPNIPSNDKAKHNFFLRSQAFTALPKLLAASPDGTIINNYQQYIETLEHFDSIHTENTLSNIQVFAEAVIQAIDQLYHKYNVSAFVKLDASGAAGWSCMSPNEHAIVYNCEEIQEKRINYLREYIENKVVGERLPTLAVIEEFIEPQKRSGDIDADYTVCGFVLDGKLFPTSINLCGTENGCYIEQWTSYSPTDLNDSPIYWQRMFQTYSLMVAFEASEFGYRNGIYAGDLFVTKDGRHKQRDWNIRRGGRSSPESLVIFGMPNYETKVTISMSDFELNGKMNNIELFRLYTQICRTRLEPVIIVILSVVMVSASIQVIYESVESLVNDIHHFTNNSTELRDIDMGPAPITVMCITIICKAILSFLCYQVANPTMSAVAQDHRNDVFSNLIALACGIIAVKALDGSIKKKEVAVIDPIGAILISLYIIFCWLRQLREQVRNLSGYKAKPEFLQKITWLTLQHSPLIQKIDTVRAFHFGTSFLVEVAVILPETMSLKEAHDIGDESQNKLESIPEIERAFVHLDYVVDALEY</sequence>
<dbReference type="EMBL" id="CAJNOG010001418">
    <property type="protein sequence ID" value="CAF1441678.1"/>
    <property type="molecule type" value="Genomic_DNA"/>
</dbReference>
<dbReference type="Pfam" id="PF16916">
    <property type="entry name" value="ZT_dimer"/>
    <property type="match status" value="1"/>
</dbReference>
<reference evidence="10" key="1">
    <citation type="submission" date="2021-02" db="EMBL/GenBank/DDBJ databases">
        <authorList>
            <person name="Nowell W R."/>
        </authorList>
    </citation>
    <scope>NUCLEOTIDE SEQUENCE</scope>
</reference>
<keyword evidence="3 7" id="KW-0812">Transmembrane</keyword>
<dbReference type="Gene3D" id="1.20.1510.10">
    <property type="entry name" value="Cation efflux protein transmembrane domain"/>
    <property type="match status" value="1"/>
</dbReference>
<dbReference type="GO" id="GO:0016020">
    <property type="term" value="C:membrane"/>
    <property type="evidence" value="ECO:0007669"/>
    <property type="project" value="InterPro"/>
</dbReference>
<dbReference type="GO" id="GO:0008324">
    <property type="term" value="F:monoatomic cation transmembrane transporter activity"/>
    <property type="evidence" value="ECO:0007669"/>
    <property type="project" value="InterPro"/>
</dbReference>
<comment type="caution">
    <text evidence="10">The sequence shown here is derived from an EMBL/GenBank/DDBJ whole genome shotgun (WGS) entry which is preliminary data.</text>
</comment>
<dbReference type="InterPro" id="IPR036837">
    <property type="entry name" value="Cation_efflux_CTD_sf"/>
</dbReference>
<evidence type="ECO:0000256" key="4">
    <source>
        <dbReference type="ARBA" id="ARBA00022989"/>
    </source>
</evidence>
<evidence type="ECO:0000256" key="7">
    <source>
        <dbReference type="SAM" id="Phobius"/>
    </source>
</evidence>
<feature type="domain" description="Cation efflux protein transmembrane" evidence="8">
    <location>
        <begin position="528"/>
        <end position="672"/>
    </location>
</feature>
<evidence type="ECO:0000313" key="11">
    <source>
        <dbReference type="Proteomes" id="UP000663845"/>
    </source>
</evidence>
<dbReference type="PANTHER" id="PTHR43840">
    <property type="entry name" value="MITOCHONDRIAL METAL TRANSPORTER 1-RELATED"/>
    <property type="match status" value="1"/>
</dbReference>
<dbReference type="Gene3D" id="3.30.70.1350">
    <property type="entry name" value="Cation efflux protein, cytoplasmic domain"/>
    <property type="match status" value="1"/>
</dbReference>
<gene>
    <name evidence="10" type="ORF">JYZ213_LOCUS40160</name>
</gene>
<evidence type="ECO:0000259" key="9">
    <source>
        <dbReference type="Pfam" id="PF16916"/>
    </source>
</evidence>
<feature type="transmembrane region" description="Helical" evidence="7">
    <location>
        <begin position="529"/>
        <end position="550"/>
    </location>
</feature>
<feature type="transmembrane region" description="Helical" evidence="7">
    <location>
        <begin position="642"/>
        <end position="662"/>
    </location>
</feature>
<dbReference type="Pfam" id="PF01545">
    <property type="entry name" value="Cation_efflux"/>
    <property type="match status" value="1"/>
</dbReference>
<organism evidence="10 11">
    <name type="scientific">Adineta steineri</name>
    <dbReference type="NCBI Taxonomy" id="433720"/>
    <lineage>
        <taxon>Eukaryota</taxon>
        <taxon>Metazoa</taxon>
        <taxon>Spiralia</taxon>
        <taxon>Gnathifera</taxon>
        <taxon>Rotifera</taxon>
        <taxon>Eurotatoria</taxon>
        <taxon>Bdelloidea</taxon>
        <taxon>Adinetida</taxon>
        <taxon>Adinetidae</taxon>
        <taxon>Adineta</taxon>
    </lineage>
</organism>
<dbReference type="SUPFAM" id="SSF160240">
    <property type="entry name" value="Cation efflux protein cytoplasmic domain-like"/>
    <property type="match status" value="1"/>
</dbReference>
<keyword evidence="2" id="KW-0813">Transport</keyword>
<evidence type="ECO:0000259" key="8">
    <source>
        <dbReference type="Pfam" id="PF01545"/>
    </source>
</evidence>
<comment type="subcellular location">
    <subcellularLocation>
        <location evidence="1">Endomembrane system</location>
        <topology evidence="1">Multi-pass membrane protein</topology>
    </subcellularLocation>
</comment>
<evidence type="ECO:0000256" key="2">
    <source>
        <dbReference type="ARBA" id="ARBA00022448"/>
    </source>
</evidence>
<dbReference type="AlphaFoldDB" id="A0A815NRE1"/>
<proteinExistence type="predicted"/>
<dbReference type="InterPro" id="IPR027470">
    <property type="entry name" value="Cation_efflux_CTD"/>
</dbReference>
<accession>A0A815NRE1</accession>
<name>A0A815NRE1_9BILA</name>
<dbReference type="InterPro" id="IPR050291">
    <property type="entry name" value="CDF_Transporter"/>
</dbReference>
<keyword evidence="5" id="KW-0406">Ion transport</keyword>
<keyword evidence="4 7" id="KW-1133">Transmembrane helix</keyword>
<evidence type="ECO:0000256" key="5">
    <source>
        <dbReference type="ARBA" id="ARBA00023065"/>
    </source>
</evidence>
<evidence type="ECO:0000256" key="1">
    <source>
        <dbReference type="ARBA" id="ARBA00004127"/>
    </source>
</evidence>
<evidence type="ECO:0000256" key="6">
    <source>
        <dbReference type="ARBA" id="ARBA00023136"/>
    </source>
</evidence>
<dbReference type="InterPro" id="IPR027469">
    <property type="entry name" value="Cation_efflux_TMD_sf"/>
</dbReference>
<dbReference type="PANTHER" id="PTHR43840:SF13">
    <property type="entry name" value="CATION EFFLUX PROTEIN CYTOPLASMIC DOMAIN-CONTAINING PROTEIN"/>
    <property type="match status" value="1"/>
</dbReference>
<evidence type="ECO:0000313" key="10">
    <source>
        <dbReference type="EMBL" id="CAF1441678.1"/>
    </source>
</evidence>
<feature type="transmembrane region" description="Helical" evidence="7">
    <location>
        <begin position="613"/>
        <end position="630"/>
    </location>
</feature>
<evidence type="ECO:0000256" key="3">
    <source>
        <dbReference type="ARBA" id="ARBA00022692"/>
    </source>
</evidence>
<dbReference type="Proteomes" id="UP000663845">
    <property type="component" value="Unassembled WGS sequence"/>
</dbReference>